<keyword evidence="3" id="KW-1185">Reference proteome</keyword>
<dbReference type="EMBL" id="JACJRF010000001">
    <property type="protein sequence ID" value="MBD2342765.1"/>
    <property type="molecule type" value="Genomic_DNA"/>
</dbReference>
<feature type="domain" description="N-acetyltransferase" evidence="1">
    <location>
        <begin position="10"/>
        <end position="167"/>
    </location>
</feature>
<accession>A0ABR8CKX1</accession>
<name>A0ABR8CKX1_9NOST</name>
<protein>
    <submittedName>
        <fullName evidence="2">GNAT family N-acetyltransferase</fullName>
    </submittedName>
</protein>
<dbReference type="InterPro" id="IPR000182">
    <property type="entry name" value="GNAT_dom"/>
</dbReference>
<dbReference type="InterPro" id="IPR016181">
    <property type="entry name" value="Acyl_CoA_acyltransferase"/>
</dbReference>
<organism evidence="2 3">
    <name type="scientific">Anabaena subtropica FACHB-260</name>
    <dbReference type="NCBI Taxonomy" id="2692884"/>
    <lineage>
        <taxon>Bacteria</taxon>
        <taxon>Bacillati</taxon>
        <taxon>Cyanobacteriota</taxon>
        <taxon>Cyanophyceae</taxon>
        <taxon>Nostocales</taxon>
        <taxon>Nostocaceae</taxon>
        <taxon>Anabaena</taxon>
    </lineage>
</organism>
<dbReference type="CDD" id="cd04301">
    <property type="entry name" value="NAT_SF"/>
    <property type="match status" value="1"/>
</dbReference>
<dbReference type="PROSITE" id="PS51186">
    <property type="entry name" value="GNAT"/>
    <property type="match status" value="1"/>
</dbReference>
<evidence type="ECO:0000313" key="3">
    <source>
        <dbReference type="Proteomes" id="UP000607281"/>
    </source>
</evidence>
<dbReference type="RefSeq" id="WP_190405244.1">
    <property type="nucleotide sequence ID" value="NZ_JACJRF010000001.1"/>
</dbReference>
<dbReference type="Gene3D" id="3.40.630.30">
    <property type="match status" value="1"/>
</dbReference>
<comment type="caution">
    <text evidence="2">The sequence shown here is derived from an EMBL/GenBank/DDBJ whole genome shotgun (WGS) entry which is preliminary data.</text>
</comment>
<dbReference type="Pfam" id="PF00583">
    <property type="entry name" value="Acetyltransf_1"/>
    <property type="match status" value="1"/>
</dbReference>
<sequence>MQNHAHLSQNRLKITQTKEITDFVPLLKELEFGDKFSLAMLNWCGIGQWDKTLIFWQVYLVKLDEEPIGVMGLYQCIDSPSSVVWVGWFGLRPNFRREGWGSIMMKKLKSYAQELGFQELWVFTNYDNLPAISFYEKSAFIKLGTAAEVCPGKTHHLSDVILKTDLKSP</sequence>
<evidence type="ECO:0000259" key="1">
    <source>
        <dbReference type="PROSITE" id="PS51186"/>
    </source>
</evidence>
<reference evidence="2 3" key="1">
    <citation type="journal article" date="2020" name="ISME J.">
        <title>Comparative genomics reveals insights into cyanobacterial evolution and habitat adaptation.</title>
        <authorList>
            <person name="Chen M.Y."/>
            <person name="Teng W.K."/>
            <person name="Zhao L."/>
            <person name="Hu C.X."/>
            <person name="Zhou Y.K."/>
            <person name="Han B.P."/>
            <person name="Song L.R."/>
            <person name="Shu W.S."/>
        </authorList>
    </citation>
    <scope>NUCLEOTIDE SEQUENCE [LARGE SCALE GENOMIC DNA]</scope>
    <source>
        <strain evidence="2 3">FACHB-260</strain>
    </source>
</reference>
<evidence type="ECO:0000313" key="2">
    <source>
        <dbReference type="EMBL" id="MBD2342765.1"/>
    </source>
</evidence>
<dbReference type="SUPFAM" id="SSF55729">
    <property type="entry name" value="Acyl-CoA N-acyltransferases (Nat)"/>
    <property type="match status" value="1"/>
</dbReference>
<dbReference type="Proteomes" id="UP000607281">
    <property type="component" value="Unassembled WGS sequence"/>
</dbReference>
<proteinExistence type="predicted"/>
<gene>
    <name evidence="2" type="ORF">H6G18_01205</name>
</gene>